<evidence type="ECO:0000313" key="1">
    <source>
        <dbReference type="EMBL" id="KZT75334.1"/>
    </source>
</evidence>
<keyword evidence="2" id="KW-1185">Reference proteome</keyword>
<dbReference type="AlphaFoldDB" id="A0A2Z6ZQJ7"/>
<organism evidence="1 2">
    <name type="scientific">Dorcoceras hygrometricum</name>
    <dbReference type="NCBI Taxonomy" id="472368"/>
    <lineage>
        <taxon>Eukaryota</taxon>
        <taxon>Viridiplantae</taxon>
        <taxon>Streptophyta</taxon>
        <taxon>Embryophyta</taxon>
        <taxon>Tracheophyta</taxon>
        <taxon>Spermatophyta</taxon>
        <taxon>Magnoliopsida</taxon>
        <taxon>eudicotyledons</taxon>
        <taxon>Gunneridae</taxon>
        <taxon>Pentapetalae</taxon>
        <taxon>asterids</taxon>
        <taxon>lamiids</taxon>
        <taxon>Lamiales</taxon>
        <taxon>Gesneriaceae</taxon>
        <taxon>Didymocarpoideae</taxon>
        <taxon>Trichosporeae</taxon>
        <taxon>Loxocarpinae</taxon>
        <taxon>Dorcoceras</taxon>
    </lineage>
</organism>
<evidence type="ECO:0000313" key="2">
    <source>
        <dbReference type="Proteomes" id="UP000250235"/>
    </source>
</evidence>
<accession>A0A2Z6ZQJ7</accession>
<name>A0A2Z6ZQJ7_9LAMI</name>
<gene>
    <name evidence="1" type="ORF">F511_47641</name>
</gene>
<dbReference type="Proteomes" id="UP000250235">
    <property type="component" value="Unassembled WGS sequence"/>
</dbReference>
<sequence length="92" mass="11095">MSAGEAFEIISRQEETTTLWTYVEFSRVYQQEKLSKLSADKRKQQRFGLVIEFSRVYQQRKKLLLIIQQKKENQEEINTSEHEELEKIELIE</sequence>
<reference evidence="1 2" key="1">
    <citation type="journal article" date="2015" name="Proc. Natl. Acad. Sci. U.S.A.">
        <title>The resurrection genome of Boea hygrometrica: A blueprint for survival of dehydration.</title>
        <authorList>
            <person name="Xiao L."/>
            <person name="Yang G."/>
            <person name="Zhang L."/>
            <person name="Yang X."/>
            <person name="Zhao S."/>
            <person name="Ji Z."/>
            <person name="Zhou Q."/>
            <person name="Hu M."/>
            <person name="Wang Y."/>
            <person name="Chen M."/>
            <person name="Xu Y."/>
            <person name="Jin H."/>
            <person name="Xiao X."/>
            <person name="Hu G."/>
            <person name="Bao F."/>
            <person name="Hu Y."/>
            <person name="Wan P."/>
            <person name="Li L."/>
            <person name="Deng X."/>
            <person name="Kuang T."/>
            <person name="Xiang C."/>
            <person name="Zhu J.K."/>
            <person name="Oliver M.J."/>
            <person name="He Y."/>
        </authorList>
    </citation>
    <scope>NUCLEOTIDE SEQUENCE [LARGE SCALE GENOMIC DNA]</scope>
    <source>
        <strain evidence="2">cv. XS01</strain>
    </source>
</reference>
<protein>
    <submittedName>
        <fullName evidence="1">Uncharacterized protein</fullName>
    </submittedName>
</protein>
<dbReference type="EMBL" id="KV277986">
    <property type="protein sequence ID" value="KZT75334.1"/>
    <property type="molecule type" value="Genomic_DNA"/>
</dbReference>
<proteinExistence type="predicted"/>